<feature type="compositionally biased region" description="Low complexity" evidence="2">
    <location>
        <begin position="652"/>
        <end position="669"/>
    </location>
</feature>
<evidence type="ECO:0000256" key="1">
    <source>
        <dbReference type="ARBA" id="ARBA00005446"/>
    </source>
</evidence>
<dbReference type="Pfam" id="PF00270">
    <property type="entry name" value="DEAD"/>
    <property type="match status" value="1"/>
</dbReference>
<dbReference type="Gene3D" id="3.40.50.300">
    <property type="entry name" value="P-loop containing nucleotide triphosphate hydrolases"/>
    <property type="match status" value="2"/>
</dbReference>
<dbReference type="SMART" id="SM00487">
    <property type="entry name" value="DEXDc"/>
    <property type="match status" value="1"/>
</dbReference>
<name>A0A8H5C0R1_9AGAR</name>
<dbReference type="InterPro" id="IPR014001">
    <property type="entry name" value="Helicase_ATP-bd"/>
</dbReference>
<dbReference type="OrthoDB" id="10261556at2759"/>
<dbReference type="GO" id="GO:0000724">
    <property type="term" value="P:double-strand break repair via homologous recombination"/>
    <property type="evidence" value="ECO:0007669"/>
    <property type="project" value="TreeGrafter"/>
</dbReference>
<dbReference type="GO" id="GO:0003676">
    <property type="term" value="F:nucleic acid binding"/>
    <property type="evidence" value="ECO:0007669"/>
    <property type="project" value="InterPro"/>
</dbReference>
<evidence type="ECO:0000313" key="4">
    <source>
        <dbReference type="EMBL" id="KAF5332724.1"/>
    </source>
</evidence>
<dbReference type="GO" id="GO:0043138">
    <property type="term" value="F:3'-5' DNA helicase activity"/>
    <property type="evidence" value="ECO:0007669"/>
    <property type="project" value="TreeGrafter"/>
</dbReference>
<dbReference type="GO" id="GO:0009378">
    <property type="term" value="F:four-way junction helicase activity"/>
    <property type="evidence" value="ECO:0007669"/>
    <property type="project" value="TreeGrafter"/>
</dbReference>
<comment type="similarity">
    <text evidence="1">Belongs to the helicase family. RecQ subfamily.</text>
</comment>
<dbReference type="PANTHER" id="PTHR13710:SF154">
    <property type="entry name" value="RECQ HELICASE, PUTATIVE (AFU_ORTHOLOGUE AFUA_6G14720)-RELATED"/>
    <property type="match status" value="1"/>
</dbReference>
<dbReference type="GO" id="GO:0005737">
    <property type="term" value="C:cytoplasm"/>
    <property type="evidence" value="ECO:0007669"/>
    <property type="project" value="TreeGrafter"/>
</dbReference>
<proteinExistence type="inferred from homology"/>
<evidence type="ECO:0000313" key="5">
    <source>
        <dbReference type="Proteomes" id="UP000541558"/>
    </source>
</evidence>
<feature type="compositionally biased region" description="Low complexity" evidence="2">
    <location>
        <begin position="681"/>
        <end position="692"/>
    </location>
</feature>
<dbReference type="GO" id="GO:0005524">
    <property type="term" value="F:ATP binding"/>
    <property type="evidence" value="ECO:0007669"/>
    <property type="project" value="InterPro"/>
</dbReference>
<dbReference type="EMBL" id="JAACJK010000110">
    <property type="protein sequence ID" value="KAF5332724.1"/>
    <property type="molecule type" value="Genomic_DNA"/>
</dbReference>
<feature type="region of interest" description="Disordered" evidence="2">
    <location>
        <begin position="418"/>
        <end position="440"/>
    </location>
</feature>
<keyword evidence="5" id="KW-1185">Reference proteome</keyword>
<organism evidence="4 5">
    <name type="scientific">Ephemerocybe angulata</name>
    <dbReference type="NCBI Taxonomy" id="980116"/>
    <lineage>
        <taxon>Eukaryota</taxon>
        <taxon>Fungi</taxon>
        <taxon>Dikarya</taxon>
        <taxon>Basidiomycota</taxon>
        <taxon>Agaricomycotina</taxon>
        <taxon>Agaricomycetes</taxon>
        <taxon>Agaricomycetidae</taxon>
        <taxon>Agaricales</taxon>
        <taxon>Agaricineae</taxon>
        <taxon>Psathyrellaceae</taxon>
        <taxon>Ephemerocybe</taxon>
    </lineage>
</organism>
<reference evidence="4 5" key="1">
    <citation type="journal article" date="2020" name="ISME J.">
        <title>Uncovering the hidden diversity of litter-decomposition mechanisms in mushroom-forming fungi.</title>
        <authorList>
            <person name="Floudas D."/>
            <person name="Bentzer J."/>
            <person name="Ahren D."/>
            <person name="Johansson T."/>
            <person name="Persson P."/>
            <person name="Tunlid A."/>
        </authorList>
    </citation>
    <scope>NUCLEOTIDE SEQUENCE [LARGE SCALE GENOMIC DNA]</scope>
    <source>
        <strain evidence="4 5">CBS 175.51</strain>
    </source>
</reference>
<dbReference type="InterPro" id="IPR027417">
    <property type="entry name" value="P-loop_NTPase"/>
</dbReference>
<evidence type="ECO:0000256" key="2">
    <source>
        <dbReference type="SAM" id="MobiDB-lite"/>
    </source>
</evidence>
<dbReference type="GO" id="GO:0005694">
    <property type="term" value="C:chromosome"/>
    <property type="evidence" value="ECO:0007669"/>
    <property type="project" value="TreeGrafter"/>
</dbReference>
<sequence>MAPKESKLHVYKPEELSSLNLRGLSQDKFQATPFDWQIEAANGILCGHEVILDVGTGCGKTLVFQLPLLVDPSSVNLIISPLSALMIEQVLSTKKTQKLAVIVPFQAETSKLSTVAVCTETIEAVGRDALFKDIVGLKFQQVLVSPEISVSKEFSQEVLSKPQFTSHLRAVCIDEAHCINVWGGDFRPDYAALGTLRGRLPRNVPFLVASATLPDHVLDDIRATLELRGNLVRVAVTNDRPNVALSVRTMKYSDESKGDLRFLLHEGAESMKDIMITAVYCNERLATEDGCDALRYWARAEGIEDWEKGIVYYHAKLSTERKRTIEESLKQGKGCDMRNIERVVMWGVPSTFCALAQRAGRAARNMSKDGEAILVVSKATAAKDANALEADIEGTAVDALEPDVMVGEGNQLVSLQEGGARVSKDISQPKKPAKRAKTKQNYNSREAKYLVHFVQGVVCRRKVWNEFFRNETKRQLVYPTNTLFQPRPSLRCCDVCTPEKFPVEEIELTKAKGLTRGRKKQLPEQLQKDLRKRLVDWRDDAEEGGLFGMFYGAAAASISSISGNSLLGDDVIDKIVNSGAYIRTEEDLRRNVRWGLAFHDESNSLTKYGTALLAELEKVYKKAEGISPNTFYGKPKPKPRPITRPISPTPSPTHSRTPSPALPPDAANDAPPPTGVRRSARQAARASTSQNV</sequence>
<feature type="region of interest" description="Disordered" evidence="2">
    <location>
        <begin position="627"/>
        <end position="692"/>
    </location>
</feature>
<gene>
    <name evidence="4" type="ORF">D9611_005316</name>
</gene>
<evidence type="ECO:0000259" key="3">
    <source>
        <dbReference type="PROSITE" id="PS51192"/>
    </source>
</evidence>
<comment type="caution">
    <text evidence="4">The sequence shown here is derived from an EMBL/GenBank/DDBJ whole genome shotgun (WGS) entry which is preliminary data.</text>
</comment>
<dbReference type="AlphaFoldDB" id="A0A8H5C0R1"/>
<dbReference type="Proteomes" id="UP000541558">
    <property type="component" value="Unassembled WGS sequence"/>
</dbReference>
<protein>
    <recommendedName>
        <fullName evidence="3">Helicase ATP-binding domain-containing protein</fullName>
    </recommendedName>
</protein>
<accession>A0A8H5C0R1</accession>
<dbReference type="PROSITE" id="PS51192">
    <property type="entry name" value="HELICASE_ATP_BIND_1"/>
    <property type="match status" value="1"/>
</dbReference>
<dbReference type="InterPro" id="IPR011545">
    <property type="entry name" value="DEAD/DEAH_box_helicase_dom"/>
</dbReference>
<feature type="domain" description="Helicase ATP-binding" evidence="3">
    <location>
        <begin position="41"/>
        <end position="231"/>
    </location>
</feature>
<dbReference type="SUPFAM" id="SSF52540">
    <property type="entry name" value="P-loop containing nucleoside triphosphate hydrolases"/>
    <property type="match status" value="1"/>
</dbReference>
<dbReference type="PANTHER" id="PTHR13710">
    <property type="entry name" value="DNA HELICASE RECQ FAMILY MEMBER"/>
    <property type="match status" value="1"/>
</dbReference>